<sequence length="51" mass="5518">MGAVDAQHVHVAEQAVGDVMLVIDFVAGVGVEKDLRQVQCFRRVDSHDGGR</sequence>
<reference evidence="1 2" key="1">
    <citation type="submission" date="2019-02" db="EMBL/GenBank/DDBJ databases">
        <title>Deep-cultivation of Planctomycetes and their phenomic and genomic characterization uncovers novel biology.</title>
        <authorList>
            <person name="Wiegand S."/>
            <person name="Jogler M."/>
            <person name="Boedeker C."/>
            <person name="Pinto D."/>
            <person name="Vollmers J."/>
            <person name="Rivas-Marin E."/>
            <person name="Kohn T."/>
            <person name="Peeters S.H."/>
            <person name="Heuer A."/>
            <person name="Rast P."/>
            <person name="Oberbeckmann S."/>
            <person name="Bunk B."/>
            <person name="Jeske O."/>
            <person name="Meyerdierks A."/>
            <person name="Storesund J.E."/>
            <person name="Kallscheuer N."/>
            <person name="Luecker S."/>
            <person name="Lage O.M."/>
            <person name="Pohl T."/>
            <person name="Merkel B.J."/>
            <person name="Hornburger P."/>
            <person name="Mueller R.-W."/>
            <person name="Bruemmer F."/>
            <person name="Labrenz M."/>
            <person name="Spormann A.M."/>
            <person name="Op Den Camp H."/>
            <person name="Overmann J."/>
            <person name="Amann R."/>
            <person name="Jetten M.S.M."/>
            <person name="Mascher T."/>
            <person name="Medema M.H."/>
            <person name="Devos D.P."/>
            <person name="Kaster A.-K."/>
            <person name="Ovreas L."/>
            <person name="Rohde M."/>
            <person name="Galperin M.Y."/>
            <person name="Jogler C."/>
        </authorList>
    </citation>
    <scope>NUCLEOTIDE SEQUENCE [LARGE SCALE GENOMIC DNA]</scope>
    <source>
        <strain evidence="1 2">Poly41</strain>
    </source>
</reference>
<dbReference type="AlphaFoldDB" id="A0A5C6CB60"/>
<evidence type="ECO:0000313" key="2">
    <source>
        <dbReference type="Proteomes" id="UP000319143"/>
    </source>
</evidence>
<dbReference type="Proteomes" id="UP000319143">
    <property type="component" value="Unassembled WGS sequence"/>
</dbReference>
<dbReference type="EMBL" id="SJPV01000058">
    <property type="protein sequence ID" value="TWU21325.1"/>
    <property type="molecule type" value="Genomic_DNA"/>
</dbReference>
<keyword evidence="2" id="KW-1185">Reference proteome</keyword>
<comment type="caution">
    <text evidence="1">The sequence shown here is derived from an EMBL/GenBank/DDBJ whole genome shotgun (WGS) entry which is preliminary data.</text>
</comment>
<name>A0A5C6CB60_9BACT</name>
<protein>
    <submittedName>
        <fullName evidence="1">Uncharacterized protein</fullName>
    </submittedName>
</protein>
<organism evidence="1 2">
    <name type="scientific">Novipirellula artificiosorum</name>
    <dbReference type="NCBI Taxonomy" id="2528016"/>
    <lineage>
        <taxon>Bacteria</taxon>
        <taxon>Pseudomonadati</taxon>
        <taxon>Planctomycetota</taxon>
        <taxon>Planctomycetia</taxon>
        <taxon>Pirellulales</taxon>
        <taxon>Pirellulaceae</taxon>
        <taxon>Novipirellula</taxon>
    </lineage>
</organism>
<proteinExistence type="predicted"/>
<gene>
    <name evidence="1" type="ORF">Poly41_71650</name>
</gene>
<evidence type="ECO:0000313" key="1">
    <source>
        <dbReference type="EMBL" id="TWU21325.1"/>
    </source>
</evidence>
<accession>A0A5C6CB60</accession>